<dbReference type="GO" id="GO:0016887">
    <property type="term" value="F:ATP hydrolysis activity"/>
    <property type="evidence" value="ECO:0007669"/>
    <property type="project" value="InterPro"/>
</dbReference>
<dbReference type="PROSITE" id="PS50929">
    <property type="entry name" value="ABC_TM1F"/>
    <property type="match status" value="1"/>
</dbReference>
<dbReference type="CDD" id="cd03228">
    <property type="entry name" value="ABCC_MRP_Like"/>
    <property type="match status" value="1"/>
</dbReference>
<feature type="domain" description="ABC transmembrane type-1" evidence="9">
    <location>
        <begin position="21"/>
        <end position="302"/>
    </location>
</feature>
<feature type="transmembrane region" description="Helical" evidence="7">
    <location>
        <begin position="59"/>
        <end position="77"/>
    </location>
</feature>
<organism evidence="10">
    <name type="scientific">viral metagenome</name>
    <dbReference type="NCBI Taxonomy" id="1070528"/>
    <lineage>
        <taxon>unclassified sequences</taxon>
        <taxon>metagenomes</taxon>
        <taxon>organismal metagenomes</taxon>
    </lineage>
</organism>
<dbReference type="SUPFAM" id="SSF52540">
    <property type="entry name" value="P-loop containing nucleoside triphosphate hydrolases"/>
    <property type="match status" value="1"/>
</dbReference>
<evidence type="ECO:0000259" key="8">
    <source>
        <dbReference type="PROSITE" id="PS50893"/>
    </source>
</evidence>
<dbReference type="InterPro" id="IPR011527">
    <property type="entry name" value="ABC1_TM_dom"/>
</dbReference>
<dbReference type="SUPFAM" id="SSF90123">
    <property type="entry name" value="ABC transporter transmembrane region"/>
    <property type="match status" value="1"/>
</dbReference>
<dbReference type="PROSITE" id="PS50893">
    <property type="entry name" value="ABC_TRANSPORTER_2"/>
    <property type="match status" value="1"/>
</dbReference>
<feature type="domain" description="ABC transporter" evidence="8">
    <location>
        <begin position="340"/>
        <end position="551"/>
    </location>
</feature>
<dbReference type="EMBL" id="MN740889">
    <property type="protein sequence ID" value="QHU16742.1"/>
    <property type="molecule type" value="Genomic_DNA"/>
</dbReference>
<evidence type="ECO:0000256" key="6">
    <source>
        <dbReference type="ARBA" id="ARBA00023136"/>
    </source>
</evidence>
<keyword evidence="4" id="KW-0067">ATP-binding</keyword>
<evidence type="ECO:0000256" key="4">
    <source>
        <dbReference type="ARBA" id="ARBA00022840"/>
    </source>
</evidence>
<evidence type="ECO:0008006" key="11">
    <source>
        <dbReference type="Google" id="ProtNLM"/>
    </source>
</evidence>
<protein>
    <recommendedName>
        <fullName evidence="11">ABC transporter domain-containing protein</fullName>
    </recommendedName>
</protein>
<dbReference type="InterPro" id="IPR027417">
    <property type="entry name" value="P-loop_NTPase"/>
</dbReference>
<dbReference type="Pfam" id="PF00005">
    <property type="entry name" value="ABC_tran"/>
    <property type="match status" value="1"/>
</dbReference>
<evidence type="ECO:0000256" key="7">
    <source>
        <dbReference type="SAM" id="Phobius"/>
    </source>
</evidence>
<dbReference type="GO" id="GO:0016020">
    <property type="term" value="C:membrane"/>
    <property type="evidence" value="ECO:0007669"/>
    <property type="project" value="UniProtKB-SubCell"/>
</dbReference>
<accession>A0A6C0KFG0</accession>
<evidence type="ECO:0000259" key="9">
    <source>
        <dbReference type="PROSITE" id="PS50929"/>
    </source>
</evidence>
<sequence length="551" mass="64738">MNIIHTLLLQFIQQEKVKTTGILLLSLLINLFQINGISYITANIITFMQDKNYNLVNTYFNYFIFASIAFIIIYYVYKILQNYLIIKLSLWIKKEIIDIIFKTNNENFSGINFTEFITPINRISNGSYLLFYNILTDMIPNLAFLLMISLYFMYTNPLFGVMFFVSNIFIIGYIAYYWNELMENRMNYEKKVNSNEKYMIDLFNNMDKIILRGKTSDESNIFSKLTEEGIKKTNDFYYLVTKHLFVITFFIYIIILLSIFYLIKLCVNKKITPTLFITFFTILLLYRDRIISTAQDLPDYLEFIGRIDFVIQKFQKLIGDYNPVDYDKTYSHEELDFKRITFENVSYKYDGTDSYIFEDLNLKLNTNKNTIGIVGYSGKGKSTFTKMILKFYKCEKGTITIDGKDIQTLDSDYIRKNITYINQNSKLFDKKIIENILYGCNDVAVCKNHLSEIQKYKKIQDLFKKIDIHNKNAGLAGENLSGGQRQIVNIVSGLINPCKILILDEPTNALDIELKQEVIQLINDFKKYKQSIIIITHDRDVYPLFDETINI</sequence>
<keyword evidence="3" id="KW-0547">Nucleotide-binding</keyword>
<evidence type="ECO:0000256" key="2">
    <source>
        <dbReference type="ARBA" id="ARBA00022692"/>
    </source>
</evidence>
<dbReference type="InterPro" id="IPR036640">
    <property type="entry name" value="ABC1_TM_sf"/>
</dbReference>
<feature type="transmembrane region" description="Helical" evidence="7">
    <location>
        <begin position="21"/>
        <end position="47"/>
    </location>
</feature>
<dbReference type="PANTHER" id="PTHR43394">
    <property type="entry name" value="ATP-DEPENDENT PERMEASE MDL1, MITOCHONDRIAL"/>
    <property type="match status" value="1"/>
</dbReference>
<dbReference type="Gene3D" id="1.20.1560.10">
    <property type="entry name" value="ABC transporter type 1, transmembrane domain"/>
    <property type="match status" value="1"/>
</dbReference>
<dbReference type="Gene3D" id="3.40.50.300">
    <property type="entry name" value="P-loop containing nucleotide triphosphate hydrolases"/>
    <property type="match status" value="1"/>
</dbReference>
<keyword evidence="2 7" id="KW-0812">Transmembrane</keyword>
<evidence type="ECO:0000256" key="3">
    <source>
        <dbReference type="ARBA" id="ARBA00022741"/>
    </source>
</evidence>
<dbReference type="SMART" id="SM00382">
    <property type="entry name" value="AAA"/>
    <property type="match status" value="1"/>
</dbReference>
<dbReference type="InterPro" id="IPR003439">
    <property type="entry name" value="ABC_transporter-like_ATP-bd"/>
</dbReference>
<dbReference type="GO" id="GO:0015421">
    <property type="term" value="F:ABC-type oligopeptide transporter activity"/>
    <property type="evidence" value="ECO:0007669"/>
    <property type="project" value="TreeGrafter"/>
</dbReference>
<feature type="transmembrane region" description="Helical" evidence="7">
    <location>
        <begin position="244"/>
        <end position="263"/>
    </location>
</feature>
<feature type="transmembrane region" description="Helical" evidence="7">
    <location>
        <begin position="129"/>
        <end position="152"/>
    </location>
</feature>
<proteinExistence type="predicted"/>
<comment type="subcellular location">
    <subcellularLocation>
        <location evidence="1">Membrane</location>
        <topology evidence="1">Multi-pass membrane protein</topology>
    </subcellularLocation>
</comment>
<dbReference type="PANTHER" id="PTHR43394:SF1">
    <property type="entry name" value="ATP-BINDING CASSETTE SUB-FAMILY B MEMBER 10, MITOCHONDRIAL"/>
    <property type="match status" value="1"/>
</dbReference>
<dbReference type="AlphaFoldDB" id="A0A6C0KFG0"/>
<evidence type="ECO:0000313" key="10">
    <source>
        <dbReference type="EMBL" id="QHU16742.1"/>
    </source>
</evidence>
<dbReference type="InterPro" id="IPR039421">
    <property type="entry name" value="Type_1_exporter"/>
</dbReference>
<name>A0A6C0KFG0_9ZZZZ</name>
<keyword evidence="5 7" id="KW-1133">Transmembrane helix</keyword>
<keyword evidence="6 7" id="KW-0472">Membrane</keyword>
<dbReference type="Pfam" id="PF00664">
    <property type="entry name" value="ABC_membrane"/>
    <property type="match status" value="1"/>
</dbReference>
<evidence type="ECO:0000256" key="5">
    <source>
        <dbReference type="ARBA" id="ARBA00022989"/>
    </source>
</evidence>
<dbReference type="InterPro" id="IPR003593">
    <property type="entry name" value="AAA+_ATPase"/>
</dbReference>
<reference evidence="10" key="1">
    <citation type="journal article" date="2020" name="Nature">
        <title>Giant virus diversity and host interactions through global metagenomics.</title>
        <authorList>
            <person name="Schulz F."/>
            <person name="Roux S."/>
            <person name="Paez-Espino D."/>
            <person name="Jungbluth S."/>
            <person name="Walsh D.A."/>
            <person name="Denef V.J."/>
            <person name="McMahon K.D."/>
            <person name="Konstantinidis K.T."/>
            <person name="Eloe-Fadrosh E.A."/>
            <person name="Kyrpides N.C."/>
            <person name="Woyke T."/>
        </authorList>
    </citation>
    <scope>NUCLEOTIDE SEQUENCE</scope>
    <source>
        <strain evidence="10">GVMAG-S-3300012000-53</strain>
    </source>
</reference>
<feature type="transmembrane region" description="Helical" evidence="7">
    <location>
        <begin position="158"/>
        <end position="178"/>
    </location>
</feature>
<dbReference type="GO" id="GO:0005524">
    <property type="term" value="F:ATP binding"/>
    <property type="evidence" value="ECO:0007669"/>
    <property type="project" value="UniProtKB-KW"/>
</dbReference>
<evidence type="ECO:0000256" key="1">
    <source>
        <dbReference type="ARBA" id="ARBA00004141"/>
    </source>
</evidence>